<feature type="compositionally biased region" description="Low complexity" evidence="5">
    <location>
        <begin position="752"/>
        <end position="764"/>
    </location>
</feature>
<dbReference type="InterPro" id="IPR006020">
    <property type="entry name" value="PTB/PI_dom"/>
</dbReference>
<dbReference type="Gene3D" id="1.10.150.50">
    <property type="entry name" value="Transcription Factor, Ets-1"/>
    <property type="match status" value="1"/>
</dbReference>
<feature type="region of interest" description="Disordered" evidence="5">
    <location>
        <begin position="781"/>
        <end position="800"/>
    </location>
</feature>
<dbReference type="PANTHER" id="PTHR12287">
    <property type="entry name" value="EPIDERMAL GROWTH FACTOR RECEPTOR KINASE SUBSTRATE EPS8-RELATED PROTEIN"/>
    <property type="match status" value="1"/>
</dbReference>
<dbReference type="Pfam" id="PF18016">
    <property type="entry name" value="SAM_3"/>
    <property type="match status" value="1"/>
</dbReference>
<dbReference type="WBParaSite" id="TMUE_3000013612.2">
    <property type="protein sequence ID" value="TMUE_3000013612.2"/>
    <property type="gene ID" value="WBGene00288864"/>
</dbReference>
<dbReference type="FunFam" id="2.30.29.30:FF:000289">
    <property type="entry name" value="Epidermal growth factor receptor kinase substrate 8"/>
    <property type="match status" value="1"/>
</dbReference>
<dbReference type="PROSITE" id="PS50002">
    <property type="entry name" value="SH3"/>
    <property type="match status" value="1"/>
</dbReference>
<dbReference type="Pfam" id="PF22975">
    <property type="entry name" value="EPS8_2nd"/>
    <property type="match status" value="1"/>
</dbReference>
<evidence type="ECO:0000256" key="4">
    <source>
        <dbReference type="SAM" id="Coils"/>
    </source>
</evidence>
<reference evidence="7" key="1">
    <citation type="submission" date="2013-11" db="EMBL/GenBank/DDBJ databases">
        <authorList>
            <person name="Aslett M."/>
        </authorList>
    </citation>
    <scope>NUCLEOTIDE SEQUENCE [LARGE SCALE GENOMIC DNA]</scope>
    <source>
        <strain evidence="7">Edinburgh</strain>
    </source>
</reference>
<feature type="domain" description="SH3" evidence="6">
    <location>
        <begin position="546"/>
        <end position="605"/>
    </location>
</feature>
<feature type="compositionally biased region" description="Polar residues" evidence="5">
    <location>
        <begin position="904"/>
        <end position="917"/>
    </location>
</feature>
<evidence type="ECO:0000256" key="3">
    <source>
        <dbReference type="PROSITE-ProRule" id="PRU00192"/>
    </source>
</evidence>
<dbReference type="Gene3D" id="2.30.29.30">
    <property type="entry name" value="Pleckstrin-homology domain (PH domain)/Phosphotyrosine-binding domain (PTB)"/>
    <property type="match status" value="1"/>
</dbReference>
<dbReference type="InterPro" id="IPR055093">
    <property type="entry name" value="EPS8_2nd"/>
</dbReference>
<dbReference type="InterPro" id="IPR041418">
    <property type="entry name" value="SAM_3"/>
</dbReference>
<dbReference type="GO" id="GO:0007266">
    <property type="term" value="P:Rho protein signal transduction"/>
    <property type="evidence" value="ECO:0007669"/>
    <property type="project" value="TreeGrafter"/>
</dbReference>
<feature type="coiled-coil region" evidence="4">
    <location>
        <begin position="433"/>
        <end position="484"/>
    </location>
</feature>
<dbReference type="InterPro" id="IPR036028">
    <property type="entry name" value="SH3-like_dom_sf"/>
</dbReference>
<keyword evidence="4" id="KW-0175">Coiled coil</keyword>
<dbReference type="AlphaFoldDB" id="A0A5S6R377"/>
<dbReference type="SUPFAM" id="SSF50044">
    <property type="entry name" value="SH3-domain"/>
    <property type="match status" value="1"/>
</dbReference>
<dbReference type="Pfam" id="PF00018">
    <property type="entry name" value="SH3_1"/>
    <property type="match status" value="1"/>
</dbReference>
<dbReference type="Proteomes" id="UP000046395">
    <property type="component" value="Unassembled WGS sequence"/>
</dbReference>
<dbReference type="SUPFAM" id="SSF47769">
    <property type="entry name" value="SAM/Pointed domain"/>
    <property type="match status" value="1"/>
</dbReference>
<dbReference type="Pfam" id="PF08416">
    <property type="entry name" value="PTB"/>
    <property type="match status" value="1"/>
</dbReference>
<keyword evidence="7" id="KW-1185">Reference proteome</keyword>
<dbReference type="CDD" id="cd01210">
    <property type="entry name" value="PTB_EPS8"/>
    <property type="match status" value="1"/>
</dbReference>
<dbReference type="InterPro" id="IPR013625">
    <property type="entry name" value="PTB"/>
</dbReference>
<dbReference type="WBParaSite" id="TMUE_3000013612.1">
    <property type="protein sequence ID" value="TMUE_3000013612.1"/>
    <property type="gene ID" value="WBGene00288864"/>
</dbReference>
<proteinExistence type="inferred from homology"/>
<evidence type="ECO:0000313" key="8">
    <source>
        <dbReference type="WBParaSite" id="TMUE_3000013612.1"/>
    </source>
</evidence>
<evidence type="ECO:0000313" key="7">
    <source>
        <dbReference type="Proteomes" id="UP000046395"/>
    </source>
</evidence>
<evidence type="ECO:0000259" key="6">
    <source>
        <dbReference type="PROSITE" id="PS50002"/>
    </source>
</evidence>
<dbReference type="GO" id="GO:0003779">
    <property type="term" value="F:actin binding"/>
    <property type="evidence" value="ECO:0007669"/>
    <property type="project" value="TreeGrafter"/>
</dbReference>
<evidence type="ECO:0000313" key="9">
    <source>
        <dbReference type="WBParaSite" id="TMUE_3000013612.2"/>
    </source>
</evidence>
<dbReference type="SMART" id="SM00326">
    <property type="entry name" value="SH3"/>
    <property type="match status" value="1"/>
</dbReference>
<feature type="compositionally biased region" description="Pro residues" evidence="5">
    <location>
        <begin position="711"/>
        <end position="723"/>
    </location>
</feature>
<dbReference type="GO" id="GO:0005886">
    <property type="term" value="C:plasma membrane"/>
    <property type="evidence" value="ECO:0007669"/>
    <property type="project" value="TreeGrafter"/>
</dbReference>
<feature type="compositionally biased region" description="Polar residues" evidence="5">
    <location>
        <begin position="781"/>
        <end position="795"/>
    </location>
</feature>
<sequence length="932" mass="103702">MPASTVSVATCSLGKMDKSYPLEECPSYLVEHLATFGVGPQFGLQWPSDGIRKLKQMERSSAIWAQRMILRLLPTAVVVEDENGEAVENFPLDLISDPTAHLSTDPRDLYNNLLVFIVNEGKNKKSSAPTEMHIFQCVQVSASQVADDIKQYLRGRFKAVPPGRRSTASVGGIGMSQVVADGFGHGYNRSYQPRATTENGRLNSSVYRDIDQKSTFSDSSVEFFERDVNTLNRCFDDIERFVARIQSAAIAQRELEALQQQRRAMSKSSKGRQQAQRHPGDGILLLRAQLPTELEFFDILQKFKLCFNLLAKLKNHIHEPNAPELLHFLFTPLAIIVDACQWAFGRSIAPQVVSPLITRAAKALLLNCLTSKESEMWASLGESWRTTAEEWRGPPPGAYTPTFADGYVPYYDGGTSTMRRNQNLVDMQLSGELNRVSLERERLDLAKERLHEEERRIMLEKRALEQERRRLLEEKRQFYEEQEQRSVISERIVRPPPPNGVYSSATLSRSRPELYKDIPRDTDLRRGISPEENGHQMSFFEELRYKGAKAAQVTYERPGQNAKELSVRKGEFLEVLDDRKNWWQCRDAFGNEGFVPHTILSVVDGAHQQRSRSFDEPLFVRAPPSTSTFAPPAGSLPSHAPSACEPDASRKVVNSSPKTPFPSGAAAATNGVTPDAVRQRRGKLETNSNDPYASTSGTIRRRLVGVTPIACDPPVPPPAPPLPLKLSAPLQTRKKSSSAGVEEAIVARDHSISSTDESSSNTGDTDSRRLLNEELHQTLKQSQVSSILKQKSSGRSPMVKVRELNRISTKQDVVEWLQAKGFSGRTVNLLRDCDGEKILTMTKSQLEEACGRTEGGRLYSQLLLQKSATNFIPKGDDELNSILAARKSATEEAISSRPVAEAASFSSDQISPLSDDTGSMVPSDEESFIIAL</sequence>
<dbReference type="SUPFAM" id="SSF50729">
    <property type="entry name" value="PH domain-like"/>
    <property type="match status" value="1"/>
</dbReference>
<accession>A0A5S6R377</accession>
<feature type="region of interest" description="Disordered" evidence="5">
    <location>
        <begin position="895"/>
        <end position="926"/>
    </location>
</feature>
<evidence type="ECO:0000256" key="1">
    <source>
        <dbReference type="ARBA" id="ARBA00006197"/>
    </source>
</evidence>
<evidence type="ECO:0000256" key="5">
    <source>
        <dbReference type="SAM" id="MobiDB-lite"/>
    </source>
</evidence>
<evidence type="ECO:0000256" key="2">
    <source>
        <dbReference type="ARBA" id="ARBA00022443"/>
    </source>
</evidence>
<feature type="region of interest" description="Disordered" evidence="5">
    <location>
        <begin position="626"/>
        <end position="766"/>
    </location>
</feature>
<dbReference type="InterPro" id="IPR013761">
    <property type="entry name" value="SAM/pointed_sf"/>
</dbReference>
<name>A0A5S6R377_TRIMR</name>
<dbReference type="InterPro" id="IPR011993">
    <property type="entry name" value="PH-like_dom_sf"/>
</dbReference>
<reference evidence="8" key="3">
    <citation type="submission" date="2019-12" db="UniProtKB">
        <authorList>
            <consortium name="WormBaseParasite"/>
        </authorList>
    </citation>
    <scope>IDENTIFICATION</scope>
</reference>
<keyword evidence="2 3" id="KW-0728">SH3 domain</keyword>
<dbReference type="Gene3D" id="2.30.30.40">
    <property type="entry name" value="SH3 Domains"/>
    <property type="match status" value="1"/>
</dbReference>
<feature type="compositionally biased region" description="Polar residues" evidence="5">
    <location>
        <begin position="685"/>
        <end position="698"/>
    </location>
</feature>
<dbReference type="STRING" id="70415.A0A5S6R377"/>
<dbReference type="InterPro" id="IPR001452">
    <property type="entry name" value="SH3_domain"/>
</dbReference>
<dbReference type="InterPro" id="IPR039801">
    <property type="entry name" value="EPS8-like"/>
</dbReference>
<dbReference type="GO" id="GO:0035023">
    <property type="term" value="P:regulation of Rho protein signal transduction"/>
    <property type="evidence" value="ECO:0007669"/>
    <property type="project" value="TreeGrafter"/>
</dbReference>
<dbReference type="PANTHER" id="PTHR12287:SF23">
    <property type="entry name" value="AROUSER, ISOFORM A-RELATED"/>
    <property type="match status" value="1"/>
</dbReference>
<dbReference type="InterPro" id="IPR033928">
    <property type="entry name" value="EPS8_PTB"/>
</dbReference>
<organism evidence="7 8">
    <name type="scientific">Trichuris muris</name>
    <name type="common">Mouse whipworm</name>
    <dbReference type="NCBI Taxonomy" id="70415"/>
    <lineage>
        <taxon>Eukaryota</taxon>
        <taxon>Metazoa</taxon>
        <taxon>Ecdysozoa</taxon>
        <taxon>Nematoda</taxon>
        <taxon>Enoplea</taxon>
        <taxon>Dorylaimia</taxon>
        <taxon>Trichinellida</taxon>
        <taxon>Trichuridae</taxon>
        <taxon>Trichuris</taxon>
    </lineage>
</organism>
<dbReference type="SMART" id="SM00462">
    <property type="entry name" value="PTB"/>
    <property type="match status" value="1"/>
</dbReference>
<reference evidence="7" key="2">
    <citation type="submission" date="2014-03" db="EMBL/GenBank/DDBJ databases">
        <title>The whipworm genome and dual-species transcriptomics of an intimate host-pathogen interaction.</title>
        <authorList>
            <person name="Foth B.J."/>
            <person name="Tsai I.J."/>
            <person name="Reid A.J."/>
            <person name="Bancroft A.J."/>
            <person name="Nichol S."/>
            <person name="Tracey A."/>
            <person name="Holroyd N."/>
            <person name="Cotton J.A."/>
            <person name="Stanley E.J."/>
            <person name="Zarowiecki M."/>
            <person name="Liu J.Z."/>
            <person name="Huckvale T."/>
            <person name="Cooper P.J."/>
            <person name="Grencis R.K."/>
            <person name="Berriman M."/>
        </authorList>
    </citation>
    <scope>NUCLEOTIDE SEQUENCE [LARGE SCALE GENOMIC DNA]</scope>
    <source>
        <strain evidence="7">Edinburgh</strain>
    </source>
</reference>
<comment type="similarity">
    <text evidence="1">Belongs to the EPS8 family.</text>
</comment>
<protein>
    <submittedName>
        <fullName evidence="8 9">SH3 domain-containing protein</fullName>
    </submittedName>
</protein>